<comment type="caution">
    <text evidence="5">The sequence shown here is derived from an EMBL/GenBank/DDBJ whole genome shotgun (WGS) entry which is preliminary data.</text>
</comment>
<keyword evidence="2" id="KW-0812">Transmembrane</keyword>
<evidence type="ECO:0000256" key="2">
    <source>
        <dbReference type="ARBA" id="ARBA00022692"/>
    </source>
</evidence>
<comment type="subcellular location">
    <subcellularLocation>
        <location evidence="1">Membrane</location>
        <topology evidence="1">Single-pass membrane protein</topology>
    </subcellularLocation>
</comment>
<evidence type="ECO:0000256" key="1">
    <source>
        <dbReference type="ARBA" id="ARBA00004167"/>
    </source>
</evidence>
<proteinExistence type="predicted"/>
<dbReference type="PANTHER" id="PTHR30168">
    <property type="entry name" value="PUTATIVE MEMBRANE PROTEIN YPFJ"/>
    <property type="match status" value="1"/>
</dbReference>
<evidence type="ECO:0008006" key="7">
    <source>
        <dbReference type="Google" id="ProtNLM"/>
    </source>
</evidence>
<reference evidence="5 6" key="1">
    <citation type="submission" date="2019-10" db="EMBL/GenBank/DDBJ databases">
        <title>Nonomuraea sp. nov., isolated from Phyllanthus amarus.</title>
        <authorList>
            <person name="Klykleung N."/>
            <person name="Tanasupawat S."/>
        </authorList>
    </citation>
    <scope>NUCLEOTIDE SEQUENCE [LARGE SCALE GENOMIC DNA]</scope>
    <source>
        <strain evidence="5 6">CR1-09</strain>
    </source>
</reference>
<dbReference type="GO" id="GO:0016020">
    <property type="term" value="C:membrane"/>
    <property type="evidence" value="ECO:0007669"/>
    <property type="project" value="UniProtKB-SubCell"/>
</dbReference>
<protein>
    <recommendedName>
        <fullName evidence="7">Metalloprotease</fullName>
    </recommendedName>
</protein>
<dbReference type="InterPro" id="IPR007343">
    <property type="entry name" value="Uncharacterised_pept_Zn_put"/>
</dbReference>
<dbReference type="PANTHER" id="PTHR30168:SF0">
    <property type="entry name" value="INNER MEMBRANE PROTEIN"/>
    <property type="match status" value="1"/>
</dbReference>
<sequence length="316" mass="33996">MNTAALGAGNDGAAVGARATHSWGSGELCESERSSQYSPLMSRLGQIAVNWSTPGCAVPIASSPVKQSMIALAAATAVAVVPAGSAAARPVKDKTLTENALYKAGALPTTACREKPIKKLDPKSARSYLNGVLACLNRTWAGELKAAGLKWSTPKVVYATKAPARFCGAKWKDWGSYYCKASRTIEIVLAKDLLEETDDLFLFFLMASLHGEHVQNLGGIARAVNKLPYGSKAEFDEQNRRYYLQNICLASAFVASVWKSLHRGREDWDDLLFYMRDWAGKSTGSRKSVTYWAGQGFATGDPAACNTWTAPSAKVA</sequence>
<keyword evidence="4" id="KW-0472">Membrane</keyword>
<dbReference type="Pfam" id="PF04228">
    <property type="entry name" value="Zn_peptidase"/>
    <property type="match status" value="1"/>
</dbReference>
<keyword evidence="6" id="KW-1185">Reference proteome</keyword>
<organism evidence="5 6">
    <name type="scientific">Microbispora catharanthi</name>
    <dbReference type="NCBI Taxonomy" id="1712871"/>
    <lineage>
        <taxon>Bacteria</taxon>
        <taxon>Bacillati</taxon>
        <taxon>Actinomycetota</taxon>
        <taxon>Actinomycetes</taxon>
        <taxon>Streptosporangiales</taxon>
        <taxon>Streptosporangiaceae</taxon>
        <taxon>Microbispora</taxon>
    </lineage>
</organism>
<name>A0A5N6C4L7_9ACTN</name>
<keyword evidence="3" id="KW-1133">Transmembrane helix</keyword>
<dbReference type="Proteomes" id="UP000313066">
    <property type="component" value="Unassembled WGS sequence"/>
</dbReference>
<dbReference type="EMBL" id="VDMA02000001">
    <property type="protein sequence ID" value="KAB8187672.1"/>
    <property type="molecule type" value="Genomic_DNA"/>
</dbReference>
<gene>
    <name evidence="5" type="ORF">FH610_000380</name>
</gene>
<evidence type="ECO:0000256" key="3">
    <source>
        <dbReference type="ARBA" id="ARBA00022989"/>
    </source>
</evidence>
<evidence type="ECO:0000313" key="5">
    <source>
        <dbReference type="EMBL" id="KAB8187672.1"/>
    </source>
</evidence>
<dbReference type="AlphaFoldDB" id="A0A5N6C4L7"/>
<evidence type="ECO:0000313" key="6">
    <source>
        <dbReference type="Proteomes" id="UP000313066"/>
    </source>
</evidence>
<accession>A0A5N6C4L7</accession>
<evidence type="ECO:0000256" key="4">
    <source>
        <dbReference type="ARBA" id="ARBA00023136"/>
    </source>
</evidence>